<keyword evidence="3" id="KW-0347">Helicase</keyword>
<dbReference type="PROSITE" id="PS51192">
    <property type="entry name" value="HELICASE_ATP_BIND_1"/>
    <property type="match status" value="1"/>
</dbReference>
<evidence type="ECO:0000259" key="2">
    <source>
        <dbReference type="PROSITE" id="PS51192"/>
    </source>
</evidence>
<dbReference type="InterPro" id="IPR050742">
    <property type="entry name" value="Helicase_Restrict-Modif_Enz"/>
</dbReference>
<dbReference type="InterPro" id="IPR054347">
    <property type="entry name" value="TOTE_primase"/>
</dbReference>
<dbReference type="InterPro" id="IPR006935">
    <property type="entry name" value="Helicase/UvrB_N"/>
</dbReference>
<dbReference type="SUPFAM" id="SSF52540">
    <property type="entry name" value="P-loop containing nucleoside triphosphate hydrolases"/>
    <property type="match status" value="1"/>
</dbReference>
<dbReference type="OrthoDB" id="9776021at2"/>
<dbReference type="InterPro" id="IPR027417">
    <property type="entry name" value="P-loop_NTPase"/>
</dbReference>
<dbReference type="PANTHER" id="PTHR47396">
    <property type="entry name" value="TYPE I RESTRICTION ENZYME ECOKI R PROTEIN"/>
    <property type="match status" value="1"/>
</dbReference>
<keyword evidence="4" id="KW-1185">Reference proteome</keyword>
<feature type="region of interest" description="Disordered" evidence="1">
    <location>
        <begin position="1"/>
        <end position="24"/>
    </location>
</feature>
<dbReference type="EMBL" id="SMLB01000040">
    <property type="protein sequence ID" value="TDD66381.1"/>
    <property type="molecule type" value="Genomic_DNA"/>
</dbReference>
<proteinExistence type="predicted"/>
<protein>
    <submittedName>
        <fullName evidence="3">Helicase</fullName>
    </submittedName>
</protein>
<name>A0A4R5A3H2_9ACTN</name>
<dbReference type="SMART" id="SM00487">
    <property type="entry name" value="DEXDc"/>
    <property type="match status" value="1"/>
</dbReference>
<dbReference type="GO" id="GO:0004386">
    <property type="term" value="F:helicase activity"/>
    <property type="evidence" value="ECO:0007669"/>
    <property type="project" value="UniProtKB-KW"/>
</dbReference>
<organism evidence="3 4">
    <name type="scientific">Jiangella aurantiaca</name>
    <dbReference type="NCBI Taxonomy" id="2530373"/>
    <lineage>
        <taxon>Bacteria</taxon>
        <taxon>Bacillati</taxon>
        <taxon>Actinomycetota</taxon>
        <taxon>Actinomycetes</taxon>
        <taxon>Jiangellales</taxon>
        <taxon>Jiangellaceae</taxon>
        <taxon>Jiangella</taxon>
    </lineage>
</organism>
<accession>A0A4R5A3H2</accession>
<dbReference type="Gene3D" id="3.40.50.300">
    <property type="entry name" value="P-loop containing nucleotide triphosphate hydrolases"/>
    <property type="match status" value="2"/>
</dbReference>
<dbReference type="Proteomes" id="UP000295217">
    <property type="component" value="Unassembled WGS sequence"/>
</dbReference>
<dbReference type="PANTHER" id="PTHR47396:SF1">
    <property type="entry name" value="ATP-DEPENDENT HELICASE IRC3-RELATED"/>
    <property type="match status" value="1"/>
</dbReference>
<gene>
    <name evidence="3" type="ORF">E1262_22365</name>
</gene>
<dbReference type="Pfam" id="PF22548">
    <property type="entry name" value="AEP-TOTE"/>
    <property type="match status" value="1"/>
</dbReference>
<dbReference type="GO" id="GO:0016787">
    <property type="term" value="F:hydrolase activity"/>
    <property type="evidence" value="ECO:0007669"/>
    <property type="project" value="InterPro"/>
</dbReference>
<keyword evidence="3" id="KW-0547">Nucleotide-binding</keyword>
<dbReference type="Pfam" id="PF04851">
    <property type="entry name" value="ResIII"/>
    <property type="match status" value="1"/>
</dbReference>
<dbReference type="InterPro" id="IPR001650">
    <property type="entry name" value="Helicase_C-like"/>
</dbReference>
<dbReference type="Pfam" id="PF00271">
    <property type="entry name" value="Helicase_C"/>
    <property type="match status" value="1"/>
</dbReference>
<comment type="caution">
    <text evidence="3">The sequence shown here is derived from an EMBL/GenBank/DDBJ whole genome shotgun (WGS) entry which is preliminary data.</text>
</comment>
<evidence type="ECO:0000313" key="4">
    <source>
        <dbReference type="Proteomes" id="UP000295217"/>
    </source>
</evidence>
<dbReference type="GO" id="GO:0005524">
    <property type="term" value="F:ATP binding"/>
    <property type="evidence" value="ECO:0007669"/>
    <property type="project" value="InterPro"/>
</dbReference>
<dbReference type="AlphaFoldDB" id="A0A4R5A3H2"/>
<evidence type="ECO:0000313" key="3">
    <source>
        <dbReference type="EMBL" id="TDD66381.1"/>
    </source>
</evidence>
<dbReference type="InterPro" id="IPR014001">
    <property type="entry name" value="Helicase_ATP-bd"/>
</dbReference>
<feature type="domain" description="Helicase ATP-binding" evidence="2">
    <location>
        <begin position="397"/>
        <end position="544"/>
    </location>
</feature>
<reference evidence="3 4" key="1">
    <citation type="submission" date="2019-02" db="EMBL/GenBank/DDBJ databases">
        <title>Draft genome sequences of novel Actinobacteria.</title>
        <authorList>
            <person name="Sahin N."/>
            <person name="Ay H."/>
            <person name="Saygin H."/>
        </authorList>
    </citation>
    <scope>NUCLEOTIDE SEQUENCE [LARGE SCALE GENOMIC DNA]</scope>
    <source>
        <strain evidence="3 4">8K307</strain>
    </source>
</reference>
<dbReference type="CDD" id="cd17926">
    <property type="entry name" value="DEXHc_RE"/>
    <property type="match status" value="1"/>
</dbReference>
<keyword evidence="3" id="KW-0067">ATP-binding</keyword>
<dbReference type="GO" id="GO:0003677">
    <property type="term" value="F:DNA binding"/>
    <property type="evidence" value="ECO:0007669"/>
    <property type="project" value="InterPro"/>
</dbReference>
<dbReference type="SMART" id="SM00490">
    <property type="entry name" value="HELICc"/>
    <property type="match status" value="1"/>
</dbReference>
<dbReference type="CDD" id="cd18785">
    <property type="entry name" value="SF2_C"/>
    <property type="match status" value="1"/>
</dbReference>
<sequence>MSRADRTPPGPAQTGIFEAAPGSVHASSPPEAKVAFFGALFAARQDLYATRWENQRTGRSGWLPAVRGGWSRGVRHEDRDYLPLTPDVLTAHLRGDVHIGLYPLLDGDRCCWLAADFDGETAMLDALAYLKACRAAGVPAALEISRSGVGAHVWFFFTAPVPAETARRVGTGLLREAMALRGRMDLRSYDRLFPSQDVLPAGGVGNLIAAPLHGRSRTDGATVFLDVATLEPHEDQWAYLSALSRMSPREVGRLADKLGGVRAGTGVDRVTAPASTRIRPAMPLTVPGRLGAGLRLEIDTLAPALLATLKHAASMPNPLFYERQRLRRSTWDTPRFIRSFDETLDGGLVLPRGLVDAARGLVEQAGSRLEIVDERATGHDQEFAFTARLSDEQTAAFDDLVAHDQSLLEAPPGAGKTVIACALVAAHRTSTLVLVDRKVLADQWRARVTDLLDVKPGQLGGGRTKTRGTIDIATLQTLSRRDDIAELTRDYGFVIVDECHHVPAASFEHAVKQIPARRWLGLTATPYRRDKLEELIVLQVGPIRHTLTRPVPRNDRAGEMTEPLPAAEHGRATPRAVLQVHPTRFRYTGDANPAEPGGMAAIYRDLVADQDRIGQVIADVVAALERGRHCLVLTSWTTHVDRFAHALRDHGYDPVVLKGGMPAKKRAAAMQRLTQDSDGPPLLAVATGQYVGEGFDAPALDTLFLAAPISSKGRLVQYAGRILRPHPGKATAEVHDYHDVLTPVLAASLAKRTPGYTSLGFPNPRRATVRR</sequence>
<evidence type="ECO:0000256" key="1">
    <source>
        <dbReference type="SAM" id="MobiDB-lite"/>
    </source>
</evidence>
<dbReference type="GO" id="GO:0005829">
    <property type="term" value="C:cytosol"/>
    <property type="evidence" value="ECO:0007669"/>
    <property type="project" value="TreeGrafter"/>
</dbReference>
<keyword evidence="3" id="KW-0378">Hydrolase</keyword>